<accession>A0A918QRT1</accession>
<proteinExistence type="predicted"/>
<evidence type="ECO:0000313" key="3">
    <source>
        <dbReference type="Proteomes" id="UP000634660"/>
    </source>
</evidence>
<gene>
    <name evidence="2" type="ORF">GCM10010371_32320</name>
</gene>
<feature type="compositionally biased region" description="Low complexity" evidence="1">
    <location>
        <begin position="21"/>
        <end position="38"/>
    </location>
</feature>
<organism evidence="2 3">
    <name type="scientific">Streptomyces subrutilus</name>
    <dbReference type="NCBI Taxonomy" id="36818"/>
    <lineage>
        <taxon>Bacteria</taxon>
        <taxon>Bacillati</taxon>
        <taxon>Actinomycetota</taxon>
        <taxon>Actinomycetes</taxon>
        <taxon>Kitasatosporales</taxon>
        <taxon>Streptomycetaceae</taxon>
        <taxon>Streptomyces</taxon>
    </lineage>
</organism>
<feature type="compositionally biased region" description="Low complexity" evidence="1">
    <location>
        <begin position="46"/>
        <end position="64"/>
    </location>
</feature>
<dbReference type="Proteomes" id="UP000634660">
    <property type="component" value="Unassembled WGS sequence"/>
</dbReference>
<reference evidence="2" key="2">
    <citation type="submission" date="2020-09" db="EMBL/GenBank/DDBJ databases">
        <authorList>
            <person name="Sun Q."/>
            <person name="Ohkuma M."/>
        </authorList>
    </citation>
    <scope>NUCLEOTIDE SEQUENCE</scope>
    <source>
        <strain evidence="2">JCM 4834</strain>
    </source>
</reference>
<reference evidence="2" key="1">
    <citation type="journal article" date="2014" name="Int. J. Syst. Evol. Microbiol.">
        <title>Complete genome sequence of Corynebacterium casei LMG S-19264T (=DSM 44701T), isolated from a smear-ripened cheese.</title>
        <authorList>
            <consortium name="US DOE Joint Genome Institute (JGI-PGF)"/>
            <person name="Walter F."/>
            <person name="Albersmeier A."/>
            <person name="Kalinowski J."/>
            <person name="Ruckert C."/>
        </authorList>
    </citation>
    <scope>NUCLEOTIDE SEQUENCE</scope>
    <source>
        <strain evidence="2">JCM 4834</strain>
    </source>
</reference>
<protein>
    <submittedName>
        <fullName evidence="2">Uncharacterized protein</fullName>
    </submittedName>
</protein>
<dbReference type="AlphaFoldDB" id="A0A918QRT1"/>
<evidence type="ECO:0000256" key="1">
    <source>
        <dbReference type="SAM" id="MobiDB-lite"/>
    </source>
</evidence>
<name>A0A918QRT1_9ACTN</name>
<evidence type="ECO:0000313" key="2">
    <source>
        <dbReference type="EMBL" id="GGZ69971.1"/>
    </source>
</evidence>
<dbReference type="EMBL" id="BMVX01000011">
    <property type="protein sequence ID" value="GGZ69971.1"/>
    <property type="molecule type" value="Genomic_DNA"/>
</dbReference>
<feature type="region of interest" description="Disordered" evidence="1">
    <location>
        <begin position="1"/>
        <end position="64"/>
    </location>
</feature>
<sequence>MYEDGSSGPIVTEERGEVREAAGAAGAAAGAKAPVGAVDPGDADAGRTPRGMAAAPAPARTART</sequence>
<comment type="caution">
    <text evidence="2">The sequence shown here is derived from an EMBL/GenBank/DDBJ whole genome shotgun (WGS) entry which is preliminary data.</text>
</comment>